<sequence length="117" mass="11643">MSTGGPPAGIHSGGHKGDRGLVTKLKDAIKPSSSSDKKDSPSLPGGLAHESEDRGGSGVLNLFKPGTDNTEGKSATLDAARDATDSIKSGASSNMPADGRGFKPGMKGVGPSNPTLT</sequence>
<dbReference type="EMBL" id="JAQQWE010000006">
    <property type="protein sequence ID" value="KAK7947867.1"/>
    <property type="molecule type" value="Genomic_DNA"/>
</dbReference>
<protein>
    <submittedName>
        <fullName evidence="2">Uncharacterized protein</fullName>
    </submittedName>
</protein>
<comment type="caution">
    <text evidence="2">The sequence shown here is derived from an EMBL/GenBank/DDBJ whole genome shotgun (WGS) entry which is preliminary data.</text>
</comment>
<dbReference type="GeneID" id="92078037"/>
<proteinExistence type="predicted"/>
<dbReference type="Proteomes" id="UP001391051">
    <property type="component" value="Unassembled WGS sequence"/>
</dbReference>
<reference evidence="2 3" key="1">
    <citation type="submission" date="2023-01" db="EMBL/GenBank/DDBJ databases">
        <title>Analysis of 21 Apiospora genomes using comparative genomics revels a genus with tremendous synthesis potential of carbohydrate active enzymes and secondary metabolites.</title>
        <authorList>
            <person name="Sorensen T."/>
        </authorList>
    </citation>
    <scope>NUCLEOTIDE SEQUENCE [LARGE SCALE GENOMIC DNA]</scope>
    <source>
        <strain evidence="2 3">CBS 24483</strain>
    </source>
</reference>
<feature type="compositionally biased region" description="Basic and acidic residues" evidence="1">
    <location>
        <begin position="15"/>
        <end position="40"/>
    </location>
</feature>
<organism evidence="2 3">
    <name type="scientific">Apiospora aurea</name>
    <dbReference type="NCBI Taxonomy" id="335848"/>
    <lineage>
        <taxon>Eukaryota</taxon>
        <taxon>Fungi</taxon>
        <taxon>Dikarya</taxon>
        <taxon>Ascomycota</taxon>
        <taxon>Pezizomycotina</taxon>
        <taxon>Sordariomycetes</taxon>
        <taxon>Xylariomycetidae</taxon>
        <taxon>Amphisphaeriales</taxon>
        <taxon>Apiosporaceae</taxon>
        <taxon>Apiospora</taxon>
    </lineage>
</organism>
<accession>A0ABR1Q5M4</accession>
<feature type="region of interest" description="Disordered" evidence="1">
    <location>
        <begin position="1"/>
        <end position="117"/>
    </location>
</feature>
<feature type="compositionally biased region" description="Polar residues" evidence="1">
    <location>
        <begin position="86"/>
        <end position="95"/>
    </location>
</feature>
<evidence type="ECO:0000313" key="2">
    <source>
        <dbReference type="EMBL" id="KAK7947867.1"/>
    </source>
</evidence>
<name>A0ABR1Q5M4_9PEZI</name>
<keyword evidence="3" id="KW-1185">Reference proteome</keyword>
<gene>
    <name evidence="2" type="ORF">PG986_008753</name>
</gene>
<evidence type="ECO:0000256" key="1">
    <source>
        <dbReference type="SAM" id="MobiDB-lite"/>
    </source>
</evidence>
<dbReference type="RefSeq" id="XP_066697373.1">
    <property type="nucleotide sequence ID" value="XM_066844975.1"/>
</dbReference>
<evidence type="ECO:0000313" key="3">
    <source>
        <dbReference type="Proteomes" id="UP001391051"/>
    </source>
</evidence>